<dbReference type="SUPFAM" id="SSF49899">
    <property type="entry name" value="Concanavalin A-like lectins/glucanases"/>
    <property type="match status" value="1"/>
</dbReference>
<dbReference type="Gene3D" id="2.60.120.200">
    <property type="match status" value="1"/>
</dbReference>
<organism evidence="1 2">
    <name type="scientific">Paenibacillus polysaccharolyticus</name>
    <dbReference type="NCBI Taxonomy" id="582692"/>
    <lineage>
        <taxon>Bacteria</taxon>
        <taxon>Bacillati</taxon>
        <taxon>Bacillota</taxon>
        <taxon>Bacilli</taxon>
        <taxon>Bacillales</taxon>
        <taxon>Paenibacillaceae</taxon>
        <taxon>Paenibacillus</taxon>
    </lineage>
</organism>
<dbReference type="STRING" id="582692.SAMN05720606_11228"/>
<dbReference type="InterPro" id="IPR013320">
    <property type="entry name" value="ConA-like_dom_sf"/>
</dbReference>
<proteinExistence type="predicted"/>
<accession>A0A1G5JTX0</accession>
<name>A0A1G5JTX0_9BACL</name>
<protein>
    <submittedName>
        <fullName evidence="1">Uncharacterized protein</fullName>
    </submittedName>
</protein>
<dbReference type="Proteomes" id="UP000198538">
    <property type="component" value="Unassembled WGS sequence"/>
</dbReference>
<evidence type="ECO:0000313" key="1">
    <source>
        <dbReference type="EMBL" id="SCY91835.1"/>
    </source>
</evidence>
<sequence length="381" mass="44024">MGILRKQQTGLIYEDHFSESNLHLGWEVLSDDPDRYSIEKGALELKHGDSPLYMFFSTLTGIEEFVMDIQNEYNPTTSGDTGGIIVYVDDDNIVKLEEYFDSEKGIARTYPWIRLVRSFHVYSAYWSEDGKIWRFIGNQEVISSVPKIGLFLETGSEGEPLIINYIRIQRGSRVTIDNLKQDYQVELRDASNKLLENKVCKYGNTSVSFDLQRYGYPLLGSFCVVLPENNRFETSDQWNVFGGDTYYFQPRVDLYYREFTSTGEYVDVRLQDNQERFLGYMSSGQSVTENVLFIAQNTLKHGVFKNVHFELTPYRGDQYENAVRLAPDVKGEPGAWSMQVNATEIMPEQPFYFWAQVERLDTTTNYEAQVTFGIKVSSTYI</sequence>
<gene>
    <name evidence="1" type="ORF">SAMN05720606_11228</name>
</gene>
<dbReference type="EMBL" id="FMVM01000012">
    <property type="protein sequence ID" value="SCY91835.1"/>
    <property type="molecule type" value="Genomic_DNA"/>
</dbReference>
<reference evidence="2" key="1">
    <citation type="submission" date="2016-10" db="EMBL/GenBank/DDBJ databases">
        <authorList>
            <person name="Varghese N."/>
            <person name="Submissions S."/>
        </authorList>
    </citation>
    <scope>NUCLEOTIDE SEQUENCE [LARGE SCALE GENOMIC DNA]</scope>
    <source>
        <strain evidence="2">BL9</strain>
    </source>
</reference>
<evidence type="ECO:0000313" key="2">
    <source>
        <dbReference type="Proteomes" id="UP000198538"/>
    </source>
</evidence>
<keyword evidence="2" id="KW-1185">Reference proteome</keyword>
<dbReference type="RefSeq" id="WP_090922355.1">
    <property type="nucleotide sequence ID" value="NZ_FMVM01000012.1"/>
</dbReference>
<dbReference type="AlphaFoldDB" id="A0A1G5JTX0"/>